<proteinExistence type="predicted"/>
<dbReference type="EMBL" id="VLTK01000023">
    <property type="protein sequence ID" value="TSI11964.1"/>
    <property type="molecule type" value="Genomic_DNA"/>
</dbReference>
<gene>
    <name evidence="2" type="ORF">FO013_21205</name>
</gene>
<feature type="compositionally biased region" description="Low complexity" evidence="1">
    <location>
        <begin position="219"/>
        <end position="229"/>
    </location>
</feature>
<accession>A0A556C3C4</accession>
<evidence type="ECO:0000313" key="2">
    <source>
        <dbReference type="EMBL" id="TSI11964.1"/>
    </source>
</evidence>
<feature type="compositionally biased region" description="Basic and acidic residues" evidence="1">
    <location>
        <begin position="77"/>
        <end position="115"/>
    </location>
</feature>
<keyword evidence="3" id="KW-1185">Reference proteome</keyword>
<comment type="caution">
    <text evidence="2">The sequence shown here is derived from an EMBL/GenBank/DDBJ whole genome shotgun (WGS) entry which is preliminary data.</text>
</comment>
<sequence length="253" mass="25464">MKHTNKAAAPLARRASFQNPLAFPGLRFMADGGDGSAVGAGSAPAGEAGDGQDGDNSTPSTNDAGDATNDGQDADDEQGKPSQADDPKLAAARDEAYQNRVKAREAKEAADATAAEKDALIQQLGKALGLIKDDDKGDGPDAEALTKQIADEQAKATEAARELAVYKAAATNGADPTKLLDSRSFLASIKDVDHGDEKAIGAAIKAAVDANKSFASARAAGASTADTASGPGGGSTPKAEVSLEDALASHYNA</sequence>
<name>A0A556C3C4_BREAU</name>
<feature type="region of interest" description="Disordered" evidence="1">
    <location>
        <begin position="219"/>
        <end position="239"/>
    </location>
</feature>
<organism evidence="2 3">
    <name type="scientific">Brevibacterium aurantiacum</name>
    <dbReference type="NCBI Taxonomy" id="273384"/>
    <lineage>
        <taxon>Bacteria</taxon>
        <taxon>Bacillati</taxon>
        <taxon>Actinomycetota</taxon>
        <taxon>Actinomycetes</taxon>
        <taxon>Micrococcales</taxon>
        <taxon>Brevibacteriaceae</taxon>
        <taxon>Brevibacterium</taxon>
    </lineage>
</organism>
<dbReference type="Proteomes" id="UP000316406">
    <property type="component" value="Unassembled WGS sequence"/>
</dbReference>
<feature type="compositionally biased region" description="Polar residues" evidence="1">
    <location>
        <begin position="54"/>
        <end position="63"/>
    </location>
</feature>
<evidence type="ECO:0000313" key="3">
    <source>
        <dbReference type="Proteomes" id="UP000316406"/>
    </source>
</evidence>
<dbReference type="RefSeq" id="WP_143924549.1">
    <property type="nucleotide sequence ID" value="NZ_VLTK01000023.1"/>
</dbReference>
<feature type="region of interest" description="Disordered" evidence="1">
    <location>
        <begin position="24"/>
        <end position="115"/>
    </location>
</feature>
<reference evidence="2 3" key="1">
    <citation type="submission" date="2019-07" db="EMBL/GenBank/DDBJ databases">
        <title>Draft genome sequence of Brevibacterium aurantiacum XU54 isolated from Xinjiang China.</title>
        <authorList>
            <person name="Xu X."/>
        </authorList>
    </citation>
    <scope>NUCLEOTIDE SEQUENCE [LARGE SCALE GENOMIC DNA]</scope>
    <source>
        <strain evidence="2 3">XU54</strain>
    </source>
</reference>
<evidence type="ECO:0000256" key="1">
    <source>
        <dbReference type="SAM" id="MobiDB-lite"/>
    </source>
</evidence>
<protein>
    <submittedName>
        <fullName evidence="2">Uncharacterized protein</fullName>
    </submittedName>
</protein>
<dbReference type="OrthoDB" id="4546967at2"/>
<dbReference type="AlphaFoldDB" id="A0A556C3C4"/>